<comment type="caution">
    <text evidence="2">The sequence shown here is derived from an EMBL/GenBank/DDBJ whole genome shotgun (WGS) entry which is preliminary data.</text>
</comment>
<name>A0A225WW88_9STRA</name>
<organism evidence="2 3">
    <name type="scientific">Phytophthora megakarya</name>
    <dbReference type="NCBI Taxonomy" id="4795"/>
    <lineage>
        <taxon>Eukaryota</taxon>
        <taxon>Sar</taxon>
        <taxon>Stramenopiles</taxon>
        <taxon>Oomycota</taxon>
        <taxon>Peronosporomycetes</taxon>
        <taxon>Peronosporales</taxon>
        <taxon>Peronosporaceae</taxon>
        <taxon>Phytophthora</taxon>
    </lineage>
</organism>
<evidence type="ECO:0000313" key="2">
    <source>
        <dbReference type="EMBL" id="OWZ21916.1"/>
    </source>
</evidence>
<proteinExistence type="predicted"/>
<feature type="region of interest" description="Disordered" evidence="1">
    <location>
        <begin position="1"/>
        <end position="74"/>
    </location>
</feature>
<feature type="region of interest" description="Disordered" evidence="1">
    <location>
        <begin position="248"/>
        <end position="280"/>
    </location>
</feature>
<accession>A0A225WW88</accession>
<dbReference type="OrthoDB" id="113983at2759"/>
<evidence type="ECO:0000313" key="3">
    <source>
        <dbReference type="Proteomes" id="UP000198211"/>
    </source>
</evidence>
<reference evidence="3" key="1">
    <citation type="submission" date="2017-03" db="EMBL/GenBank/DDBJ databases">
        <title>Phytopthora megakarya and P. palmivora, two closely related causual agents of cacao black pod achieved similar genome size and gene model numbers by different mechanisms.</title>
        <authorList>
            <person name="Ali S."/>
            <person name="Shao J."/>
            <person name="Larry D.J."/>
            <person name="Kronmiller B."/>
            <person name="Shen D."/>
            <person name="Strem M.D."/>
            <person name="Melnick R.L."/>
            <person name="Guiltinan M.J."/>
            <person name="Tyler B.M."/>
            <person name="Meinhardt L.W."/>
            <person name="Bailey B.A."/>
        </authorList>
    </citation>
    <scope>NUCLEOTIDE SEQUENCE [LARGE SCALE GENOMIC DNA]</scope>
    <source>
        <strain evidence="3">zdho120</strain>
    </source>
</reference>
<evidence type="ECO:0000256" key="1">
    <source>
        <dbReference type="SAM" id="MobiDB-lite"/>
    </source>
</evidence>
<dbReference type="Proteomes" id="UP000198211">
    <property type="component" value="Unassembled WGS sequence"/>
</dbReference>
<dbReference type="AlphaFoldDB" id="A0A225WW88"/>
<gene>
    <name evidence="2" type="ORF">PHMEG_0003468</name>
</gene>
<keyword evidence="3" id="KW-1185">Reference proteome</keyword>
<sequence length="301" mass="34833">MARRYSGRTRSDAGGPFALPRRKYDGDVDVGMEDVSGNQGDEGAQTPAGPSLNKRVQTMPTLPKTPSFRGSTSQDKQNFMKKYEAYCRQLSALETAFFRPFRMLVGACVEDERRRRFAMFDICKPLDEITESDWINFVWEGRVTGKLDFDNVKALVKWTMDVHLTDAYSRVSKLAHEIYQILKKKNMEWMIEEEPKKIVGYLIDTLAPEQFRRTAKNRMARESNKPLMKNVVRFIKWLRSSCKEYLRREPKANQRKQSGAKPTKIPKQRSPSNFRWPKTHLHDESVRVLGRASREGLSSGD</sequence>
<dbReference type="EMBL" id="NBNE01000177">
    <property type="protein sequence ID" value="OWZ21916.1"/>
    <property type="molecule type" value="Genomic_DNA"/>
</dbReference>
<protein>
    <submittedName>
        <fullName evidence="2">Uncharacterized protein</fullName>
    </submittedName>
</protein>